<comment type="similarity">
    <text evidence="6">Belongs to the Mrp/NBP35 ATP-binding proteins family.</text>
</comment>
<protein>
    <submittedName>
        <fullName evidence="7">Uncharacterized protein</fullName>
    </submittedName>
</protein>
<dbReference type="CDD" id="cd02037">
    <property type="entry name" value="Mrp_NBP35"/>
    <property type="match status" value="1"/>
</dbReference>
<keyword evidence="1" id="KW-0479">Metal-binding</keyword>
<dbReference type="InterPro" id="IPR019591">
    <property type="entry name" value="Mrp/NBP35_ATP-bd"/>
</dbReference>
<keyword evidence="3" id="KW-0067">ATP-binding</keyword>
<sequence>MEKFFIQRVVGANMEKVFRFSSRGFQPSLKLPSSVGIHFQKRFQHFSPLSIPNIKNIIAVASGKGGVGKSTVSVNLAVALSQLGKKVGLLDADIYGPSIPTLLNISDSILKLSDNKSAYQFKPLEKYNLKVASMGNMLQSSSHDANDTKVIDKQEIARKPIVLRAPMVLKWLDQMLRMVDWGDLEYLILDLPPGTGDVQLSLAQRVVLQGAILVSTPQEVALTDVRRAAGMFEMVGVPILGVVENMSCFVCSGCGKESRIFGSGGAEKEAEFLNVPLLATVPLTEQLRIQSDLGVPIVVSHPTSVDSLQFMLLARRLVDQMEEPMRSKSYPKITTE</sequence>
<evidence type="ECO:0000256" key="6">
    <source>
        <dbReference type="ARBA" id="ARBA00024036"/>
    </source>
</evidence>
<keyword evidence="2" id="KW-0547">Nucleotide-binding</keyword>
<dbReference type="InterPro" id="IPR033756">
    <property type="entry name" value="YlxH/NBP35"/>
</dbReference>
<dbReference type="EMBL" id="HBFP01002892">
    <property type="protein sequence ID" value="CAD8817681.1"/>
    <property type="molecule type" value="Transcribed_RNA"/>
</dbReference>
<gene>
    <name evidence="7" type="ORF">TOLI1172_LOCUS2070</name>
</gene>
<dbReference type="Gene3D" id="3.40.50.300">
    <property type="entry name" value="P-loop containing nucleotide triphosphate hydrolases"/>
    <property type="match status" value="1"/>
</dbReference>
<name>A0A7S0ZCL2_9RHOD</name>
<evidence type="ECO:0000256" key="1">
    <source>
        <dbReference type="ARBA" id="ARBA00022723"/>
    </source>
</evidence>
<dbReference type="PANTHER" id="PTHR42961">
    <property type="entry name" value="IRON-SULFUR PROTEIN NUBPL"/>
    <property type="match status" value="1"/>
</dbReference>
<dbReference type="GO" id="GO:0051539">
    <property type="term" value="F:4 iron, 4 sulfur cluster binding"/>
    <property type="evidence" value="ECO:0007669"/>
    <property type="project" value="TreeGrafter"/>
</dbReference>
<evidence type="ECO:0000256" key="5">
    <source>
        <dbReference type="ARBA" id="ARBA00023014"/>
    </source>
</evidence>
<dbReference type="HAMAP" id="MF_02040">
    <property type="entry name" value="Mrp_NBP35"/>
    <property type="match status" value="1"/>
</dbReference>
<reference evidence="7" key="1">
    <citation type="submission" date="2021-01" db="EMBL/GenBank/DDBJ databases">
        <authorList>
            <person name="Corre E."/>
            <person name="Pelletier E."/>
            <person name="Niang G."/>
            <person name="Scheremetjew M."/>
            <person name="Finn R."/>
            <person name="Kale V."/>
            <person name="Holt S."/>
            <person name="Cochrane G."/>
            <person name="Meng A."/>
            <person name="Brown T."/>
            <person name="Cohen L."/>
        </authorList>
    </citation>
    <scope>NUCLEOTIDE SEQUENCE</scope>
    <source>
        <strain evidence="7">CCMP3278</strain>
    </source>
</reference>
<dbReference type="GO" id="GO:0046872">
    <property type="term" value="F:metal ion binding"/>
    <property type="evidence" value="ECO:0007669"/>
    <property type="project" value="UniProtKB-KW"/>
</dbReference>
<dbReference type="InterPro" id="IPR044304">
    <property type="entry name" value="NUBPL-like"/>
</dbReference>
<dbReference type="GO" id="GO:0005524">
    <property type="term" value="F:ATP binding"/>
    <property type="evidence" value="ECO:0007669"/>
    <property type="project" value="UniProtKB-KW"/>
</dbReference>
<evidence type="ECO:0000313" key="7">
    <source>
        <dbReference type="EMBL" id="CAD8817681.1"/>
    </source>
</evidence>
<dbReference type="GO" id="GO:0016226">
    <property type="term" value="P:iron-sulfur cluster assembly"/>
    <property type="evidence" value="ECO:0007669"/>
    <property type="project" value="InterPro"/>
</dbReference>
<dbReference type="Pfam" id="PF10609">
    <property type="entry name" value="ParA"/>
    <property type="match status" value="1"/>
</dbReference>
<dbReference type="PANTHER" id="PTHR42961:SF2">
    <property type="entry name" value="IRON-SULFUR PROTEIN NUBPL"/>
    <property type="match status" value="1"/>
</dbReference>
<dbReference type="SUPFAM" id="SSF52540">
    <property type="entry name" value="P-loop containing nucleoside triphosphate hydrolases"/>
    <property type="match status" value="1"/>
</dbReference>
<proteinExistence type="inferred from homology"/>
<evidence type="ECO:0000256" key="2">
    <source>
        <dbReference type="ARBA" id="ARBA00022741"/>
    </source>
</evidence>
<keyword evidence="4" id="KW-0408">Iron</keyword>
<dbReference type="FunFam" id="3.40.50.300:FF:001278">
    <property type="entry name" value="Iron-sulfur cluster carrier protein"/>
    <property type="match status" value="1"/>
</dbReference>
<accession>A0A7S0ZCL2</accession>
<keyword evidence="5" id="KW-0411">Iron-sulfur</keyword>
<evidence type="ECO:0000256" key="4">
    <source>
        <dbReference type="ARBA" id="ARBA00023004"/>
    </source>
</evidence>
<evidence type="ECO:0000256" key="3">
    <source>
        <dbReference type="ARBA" id="ARBA00022840"/>
    </source>
</evidence>
<dbReference type="InterPro" id="IPR027417">
    <property type="entry name" value="P-loop_NTPase"/>
</dbReference>
<organism evidence="7">
    <name type="scientific">Timspurckia oligopyrenoides</name>
    <dbReference type="NCBI Taxonomy" id="708627"/>
    <lineage>
        <taxon>Eukaryota</taxon>
        <taxon>Rhodophyta</taxon>
        <taxon>Bangiophyceae</taxon>
        <taxon>Porphyridiales</taxon>
        <taxon>Porphyridiaceae</taxon>
        <taxon>Timspurckia</taxon>
    </lineage>
</organism>
<dbReference type="GO" id="GO:0140663">
    <property type="term" value="F:ATP-dependent FeS chaperone activity"/>
    <property type="evidence" value="ECO:0007669"/>
    <property type="project" value="InterPro"/>
</dbReference>
<dbReference type="AlphaFoldDB" id="A0A7S0ZCL2"/>